<name>A0A1T4SXR3_9ACTN</name>
<evidence type="ECO:0000256" key="1">
    <source>
        <dbReference type="SAM" id="MobiDB-lite"/>
    </source>
</evidence>
<keyword evidence="2" id="KW-0812">Transmembrane</keyword>
<feature type="region of interest" description="Disordered" evidence="1">
    <location>
        <begin position="38"/>
        <end position="72"/>
    </location>
</feature>
<keyword evidence="2" id="KW-1133">Transmembrane helix</keyword>
<evidence type="ECO:0000313" key="4">
    <source>
        <dbReference type="Proteomes" id="UP000190637"/>
    </source>
</evidence>
<dbReference type="STRING" id="1122192.SAMN02745673_04116"/>
<evidence type="ECO:0000256" key="2">
    <source>
        <dbReference type="SAM" id="Phobius"/>
    </source>
</evidence>
<organism evidence="3 4">
    <name type="scientific">Marinactinospora thermotolerans DSM 45154</name>
    <dbReference type="NCBI Taxonomy" id="1122192"/>
    <lineage>
        <taxon>Bacteria</taxon>
        <taxon>Bacillati</taxon>
        <taxon>Actinomycetota</taxon>
        <taxon>Actinomycetes</taxon>
        <taxon>Streptosporangiales</taxon>
        <taxon>Nocardiopsidaceae</taxon>
        <taxon>Marinactinospora</taxon>
    </lineage>
</organism>
<evidence type="ECO:0008006" key="5">
    <source>
        <dbReference type="Google" id="ProtNLM"/>
    </source>
</evidence>
<sequence>MPKPLSDGAQRLVFGVLVVVLVAFGVYLSLGGFQGDGAEEEPQAGTVVETPRDPDGQAADAPPPSPIPTTDAQDADVMEWLPFGEEDFRAAAAVAQQFATAYGTIDYSESPEAYYDRMRRLATADYAETLANSSGAGALWGEMREAEAVAEGRASVDSVRGFDDDSIVFVVTAQSITEGSNGAREDLGDFAVTLVKEEGGWKVFDFQPADAGNLGGG</sequence>
<gene>
    <name evidence="3" type="ORF">SAMN02745673_04116</name>
</gene>
<dbReference type="Proteomes" id="UP000190637">
    <property type="component" value="Unassembled WGS sequence"/>
</dbReference>
<proteinExistence type="predicted"/>
<reference evidence="3 4" key="1">
    <citation type="submission" date="2017-02" db="EMBL/GenBank/DDBJ databases">
        <authorList>
            <person name="Peterson S.W."/>
        </authorList>
    </citation>
    <scope>NUCLEOTIDE SEQUENCE [LARGE SCALE GENOMIC DNA]</scope>
    <source>
        <strain evidence="3 4">DSM 45154</strain>
    </source>
</reference>
<accession>A0A1T4SXR3</accession>
<evidence type="ECO:0000313" key="3">
    <source>
        <dbReference type="EMBL" id="SKA32986.1"/>
    </source>
</evidence>
<dbReference type="RefSeq" id="WP_078763370.1">
    <property type="nucleotide sequence ID" value="NZ_FUWS01000012.1"/>
</dbReference>
<dbReference type="AlphaFoldDB" id="A0A1T4SXR3"/>
<protein>
    <recommendedName>
        <fullName evidence="5">Mce-associated membrane protein</fullName>
    </recommendedName>
</protein>
<dbReference type="EMBL" id="FUWS01000012">
    <property type="protein sequence ID" value="SKA32986.1"/>
    <property type="molecule type" value="Genomic_DNA"/>
</dbReference>
<keyword evidence="2" id="KW-0472">Membrane</keyword>
<dbReference type="OrthoDB" id="3542492at2"/>
<feature type="transmembrane region" description="Helical" evidence="2">
    <location>
        <begin position="12"/>
        <end position="33"/>
    </location>
</feature>
<keyword evidence="4" id="KW-1185">Reference proteome</keyword>